<proteinExistence type="predicted"/>
<organism evidence="2 3">
    <name type="scientific">Favolaschia claudopus</name>
    <dbReference type="NCBI Taxonomy" id="2862362"/>
    <lineage>
        <taxon>Eukaryota</taxon>
        <taxon>Fungi</taxon>
        <taxon>Dikarya</taxon>
        <taxon>Basidiomycota</taxon>
        <taxon>Agaricomycotina</taxon>
        <taxon>Agaricomycetes</taxon>
        <taxon>Agaricomycetidae</taxon>
        <taxon>Agaricales</taxon>
        <taxon>Marasmiineae</taxon>
        <taxon>Mycenaceae</taxon>
        <taxon>Favolaschia</taxon>
    </lineage>
</organism>
<name>A0AAW0CL68_9AGAR</name>
<comment type="caution">
    <text evidence="2">The sequence shown here is derived from an EMBL/GenBank/DDBJ whole genome shotgun (WGS) entry which is preliminary data.</text>
</comment>
<protein>
    <submittedName>
        <fullName evidence="2">Uncharacterized protein</fullName>
    </submittedName>
</protein>
<feature type="compositionally biased region" description="Basic and acidic residues" evidence="1">
    <location>
        <begin position="731"/>
        <end position="743"/>
    </location>
</feature>
<feature type="region of interest" description="Disordered" evidence="1">
    <location>
        <begin position="724"/>
        <end position="767"/>
    </location>
</feature>
<feature type="compositionally biased region" description="Low complexity" evidence="1">
    <location>
        <begin position="637"/>
        <end position="655"/>
    </location>
</feature>
<evidence type="ECO:0000256" key="1">
    <source>
        <dbReference type="SAM" id="MobiDB-lite"/>
    </source>
</evidence>
<sequence length="767" mass="83644">MIFGTCCLRAATAFVPLEEGANIAMSTDDLDIDAWEIYPDSVHSAIIPPPAAIAIQSNSNGTTTTYFALAASQGVGSVGPDGLRSNGLVAAMLRTSQPSWFGNVLVVKSICHGPGLTEIVDLYMDEEAFVYKGEVGIAMNIREMYPRFWLVADLVFRVLSFLDIRAAIIFGQTCQLMRVNVQAAVCGRVLALTSPFFHGDLDKVRRVFGVMRLTNSVVSGSIATLVMDWSVPSGGLRGLMISNLNIVAPLGAHKFVCDYLSAILRDATRRDRDPSEEYRAVASKYSVFTLLRKTHLSITVTESRTTSTMPVILSGGYMTTRSEALLGWPFASTGVALARWDKPLIPPPLYGLVRTEDSNSGWQKTCGYGCPGRKRQIRGFNAVGEFAWGGIRGELDTPGGREWTKNLERDVDFRWRVALELDRLKGPSDCTGYFGPFTTSSLVVFDESVRVPTNALFEALRRQYGVFSSKRSDTVVSQVVFEQYDIAEPVPAPELVDVNDGDSNVGVGGRTLTWSNNYQFCSHIQSIRCRSQPGSKLESGCRVSGRIWWVTRTQRAALGREFTSRYDTAIAIILESGAIYCFGIILQVIALSVQDSFPTAVYLTHGAIGQVINIVPTLIIVRVGMGHSIPTTVPSESILTGQSGTTTSSRTQGISLSDGHQQQRTRRPLTFAPIAASAFRSNSRHSGASEFTTEGDADIRLEEITSERGSSPSRYALRCCSETGTLELDDEKSTNPKLDETANHRSQRPSFHAGTPSLLHSPDGSSD</sequence>
<feature type="region of interest" description="Disordered" evidence="1">
    <location>
        <begin position="632"/>
        <end position="667"/>
    </location>
</feature>
<feature type="region of interest" description="Disordered" evidence="1">
    <location>
        <begin position="680"/>
        <end position="699"/>
    </location>
</feature>
<keyword evidence="3" id="KW-1185">Reference proteome</keyword>
<accession>A0AAW0CL68</accession>
<gene>
    <name evidence="2" type="ORF">R3P38DRAFT_3475353</name>
</gene>
<dbReference type="Proteomes" id="UP001362999">
    <property type="component" value="Unassembled WGS sequence"/>
</dbReference>
<feature type="compositionally biased region" description="Polar residues" evidence="1">
    <location>
        <begin position="680"/>
        <end position="692"/>
    </location>
</feature>
<evidence type="ECO:0000313" key="2">
    <source>
        <dbReference type="EMBL" id="KAK7038418.1"/>
    </source>
</evidence>
<dbReference type="EMBL" id="JAWWNJ010000017">
    <property type="protein sequence ID" value="KAK7038418.1"/>
    <property type="molecule type" value="Genomic_DNA"/>
</dbReference>
<evidence type="ECO:0000313" key="3">
    <source>
        <dbReference type="Proteomes" id="UP001362999"/>
    </source>
</evidence>
<dbReference type="AlphaFoldDB" id="A0AAW0CL68"/>
<reference evidence="2 3" key="1">
    <citation type="journal article" date="2024" name="J Genomics">
        <title>Draft genome sequencing and assembly of Favolaschia claudopus CIRM-BRFM 2984 isolated from oak limbs.</title>
        <authorList>
            <person name="Navarro D."/>
            <person name="Drula E."/>
            <person name="Chaduli D."/>
            <person name="Cazenave R."/>
            <person name="Ahrendt S."/>
            <person name="Wang J."/>
            <person name="Lipzen A."/>
            <person name="Daum C."/>
            <person name="Barry K."/>
            <person name="Grigoriev I.V."/>
            <person name="Favel A."/>
            <person name="Rosso M.N."/>
            <person name="Martin F."/>
        </authorList>
    </citation>
    <scope>NUCLEOTIDE SEQUENCE [LARGE SCALE GENOMIC DNA]</scope>
    <source>
        <strain evidence="2 3">CIRM-BRFM 2984</strain>
    </source>
</reference>